<sequence length="203" mass="23201">MQNPLITLNEALRIGKGGTRICYLHPDNPDIIIKVEKEGTPSHFTPNDWEYRHYTDIVRLHGRVPGIIPILGTVDTQFGKGLMAKAIRDTDGALSPTLSHAALHPDRWEPSAIFSAVKDLTDRIITLDIRLFDFNLDNILLQTTEKNQLQAIIIDLKGHYANCEWIPVSSWFDFLGRRKRNRRVRRLMESLSSVFNDKTAMPE</sequence>
<gene>
    <name evidence="1" type="ORF">OOT00_04295</name>
</gene>
<evidence type="ECO:0000313" key="1">
    <source>
        <dbReference type="EMBL" id="MCW7753204.1"/>
    </source>
</evidence>
<dbReference type="Pfam" id="PF10707">
    <property type="entry name" value="YrbL-PhoP_reg"/>
    <property type="match status" value="1"/>
</dbReference>
<accession>A0ABT3N6W9</accession>
<dbReference type="EMBL" id="JAPFPW010000003">
    <property type="protein sequence ID" value="MCW7753204.1"/>
    <property type="molecule type" value="Genomic_DNA"/>
</dbReference>
<dbReference type="Proteomes" id="UP001209681">
    <property type="component" value="Unassembled WGS sequence"/>
</dbReference>
<name>A0ABT3N6W9_9BACT</name>
<reference evidence="1 2" key="1">
    <citation type="submission" date="2022-11" db="EMBL/GenBank/DDBJ databases">
        <title>Desulfobotulus tamanensis H1 sp. nov. - anaerobic, alkaliphilic, sulphate reducing bacterium isolated from terrestrial mud volcano.</title>
        <authorList>
            <person name="Frolova A."/>
            <person name="Merkel A.Y."/>
            <person name="Slobodkin A.I."/>
        </authorList>
    </citation>
    <scope>NUCLEOTIDE SEQUENCE [LARGE SCALE GENOMIC DNA]</scope>
    <source>
        <strain evidence="1 2">H1</strain>
    </source>
</reference>
<comment type="caution">
    <text evidence="1">The sequence shown here is derived from an EMBL/GenBank/DDBJ whole genome shotgun (WGS) entry which is preliminary data.</text>
</comment>
<evidence type="ECO:0000313" key="2">
    <source>
        <dbReference type="Proteomes" id="UP001209681"/>
    </source>
</evidence>
<keyword evidence="2" id="KW-1185">Reference proteome</keyword>
<protein>
    <submittedName>
        <fullName evidence="1">PhoP regulatory network YrbL family protein</fullName>
    </submittedName>
</protein>
<dbReference type="RefSeq" id="WP_265424061.1">
    <property type="nucleotide sequence ID" value="NZ_JAPFPW010000003.1"/>
</dbReference>
<proteinExistence type="predicted"/>
<dbReference type="InterPro" id="IPR019647">
    <property type="entry name" value="PhoP_reg_network_YrbL"/>
</dbReference>
<organism evidence="1 2">
    <name type="scientific">Desulfobotulus pelophilus</name>
    <dbReference type="NCBI Taxonomy" id="2823377"/>
    <lineage>
        <taxon>Bacteria</taxon>
        <taxon>Pseudomonadati</taxon>
        <taxon>Thermodesulfobacteriota</taxon>
        <taxon>Desulfobacteria</taxon>
        <taxon>Desulfobacterales</taxon>
        <taxon>Desulfobacteraceae</taxon>
        <taxon>Desulfobotulus</taxon>
    </lineage>
</organism>